<dbReference type="AlphaFoldDB" id="A0A4S8PH94"/>
<dbReference type="OrthoDB" id="9133858at2"/>
<dbReference type="Proteomes" id="UP000305792">
    <property type="component" value="Unassembled WGS sequence"/>
</dbReference>
<sequence length="109" mass="12468">MSASRAEIVSALRTAALLESLAAIEHERWSHWQRYLHSRCEKGDDGSLTIPPDLAARWTTQLSTPFAELSEQEKESDREQVWRYLPVIESALQQYLGREIEAPDGQETQ</sequence>
<gene>
    <name evidence="1" type="ORF">E9998_09540</name>
</gene>
<organism evidence="1 2">
    <name type="scientific">Glycomyces paridis</name>
    <dbReference type="NCBI Taxonomy" id="2126555"/>
    <lineage>
        <taxon>Bacteria</taxon>
        <taxon>Bacillati</taxon>
        <taxon>Actinomycetota</taxon>
        <taxon>Actinomycetes</taxon>
        <taxon>Glycomycetales</taxon>
        <taxon>Glycomycetaceae</taxon>
        <taxon>Glycomyces</taxon>
    </lineage>
</organism>
<proteinExistence type="predicted"/>
<protein>
    <submittedName>
        <fullName evidence="1">Uncharacterized protein</fullName>
    </submittedName>
</protein>
<dbReference type="EMBL" id="STGX01000006">
    <property type="protein sequence ID" value="THV28985.1"/>
    <property type="molecule type" value="Genomic_DNA"/>
</dbReference>
<comment type="caution">
    <text evidence="1">The sequence shown here is derived from an EMBL/GenBank/DDBJ whole genome shotgun (WGS) entry which is preliminary data.</text>
</comment>
<evidence type="ECO:0000313" key="1">
    <source>
        <dbReference type="EMBL" id="THV28985.1"/>
    </source>
</evidence>
<dbReference type="RefSeq" id="WP_136529480.1">
    <property type="nucleotide sequence ID" value="NZ_STGX01000006.1"/>
</dbReference>
<keyword evidence="2" id="KW-1185">Reference proteome</keyword>
<reference evidence="1 2" key="1">
    <citation type="journal article" date="2018" name="Int. J. Syst. Evol. Microbiol.">
        <title>Glycomyces paridis sp. nov., isolated from the medicinal plant Paris polyphylla.</title>
        <authorList>
            <person name="Fang X.M."/>
            <person name="Bai J.L."/>
            <person name="Su J."/>
            <person name="Zhao L.L."/>
            <person name="Liu H.Y."/>
            <person name="Ma B.P."/>
            <person name="Zhang Y.Q."/>
            <person name="Yu L.Y."/>
        </authorList>
    </citation>
    <scope>NUCLEOTIDE SEQUENCE [LARGE SCALE GENOMIC DNA]</scope>
    <source>
        <strain evidence="1 2">CPCC 204357</strain>
    </source>
</reference>
<name>A0A4S8PH94_9ACTN</name>
<evidence type="ECO:0000313" key="2">
    <source>
        <dbReference type="Proteomes" id="UP000305792"/>
    </source>
</evidence>
<dbReference type="Gene3D" id="6.20.350.10">
    <property type="match status" value="1"/>
</dbReference>
<accession>A0A4S8PH94</accession>